<dbReference type="OrthoDB" id="528082at2"/>
<dbReference type="PROSITE" id="PS50931">
    <property type="entry name" value="HTH_LYSR"/>
    <property type="match status" value="1"/>
</dbReference>
<dbReference type="GO" id="GO:0003700">
    <property type="term" value="F:DNA-binding transcription factor activity"/>
    <property type="evidence" value="ECO:0007669"/>
    <property type="project" value="InterPro"/>
</dbReference>
<sequence>MNFRTFDLNLLRVLDALLDTGSTVAAAQRLHMSQPAISAALGRLRHALKDPLFVRQGRNLRPTEFASAMQGPLRDLLNQTEALLRGPDGFDAARAEMAFKISGSDYFAELLMPQLAEHLARVAPLVQVQLVNLVPDSYIESLDTFGVDVALIPRLELPPWAEQEVVFHSRFAVIARTGNPRLAHAGLVPGDTVPLDLFCDMGHVLFSPDGNLKGMGDAALARLGRERRVVMTLPVFSGVYNAVAASDLIALLPRSLAQRMAPRVGLELYEPPMQVPIVPLCMAWHRRFSHDPAHQWLRAQLRTILTPLDDPAPLA</sequence>
<dbReference type="GO" id="GO:0003677">
    <property type="term" value="F:DNA binding"/>
    <property type="evidence" value="ECO:0007669"/>
    <property type="project" value="UniProtKB-KW"/>
</dbReference>
<evidence type="ECO:0000256" key="1">
    <source>
        <dbReference type="ARBA" id="ARBA00009437"/>
    </source>
</evidence>
<dbReference type="Pfam" id="PF00126">
    <property type="entry name" value="HTH_1"/>
    <property type="match status" value="1"/>
</dbReference>
<keyword evidence="2" id="KW-0805">Transcription regulation</keyword>
<dbReference type="CDD" id="cd08417">
    <property type="entry name" value="PBP2_Nitroaromatics_like"/>
    <property type="match status" value="1"/>
</dbReference>
<dbReference type="AlphaFoldDB" id="A0A4V3UZF8"/>
<evidence type="ECO:0000259" key="5">
    <source>
        <dbReference type="PROSITE" id="PS50931"/>
    </source>
</evidence>
<evidence type="ECO:0000256" key="2">
    <source>
        <dbReference type="ARBA" id="ARBA00023015"/>
    </source>
</evidence>
<dbReference type="PRINTS" id="PR00039">
    <property type="entry name" value="HTHLYSR"/>
</dbReference>
<evidence type="ECO:0000256" key="3">
    <source>
        <dbReference type="ARBA" id="ARBA00023125"/>
    </source>
</evidence>
<evidence type="ECO:0000256" key="4">
    <source>
        <dbReference type="ARBA" id="ARBA00023163"/>
    </source>
</evidence>
<dbReference type="InterPro" id="IPR036388">
    <property type="entry name" value="WH-like_DNA-bd_sf"/>
</dbReference>
<dbReference type="SUPFAM" id="SSF53850">
    <property type="entry name" value="Periplasmic binding protein-like II"/>
    <property type="match status" value="1"/>
</dbReference>
<organism evidence="6 7">
    <name type="scientific">Thalassobius vesicularis</name>
    <dbReference type="NCBI Taxonomy" id="1294297"/>
    <lineage>
        <taxon>Bacteria</taxon>
        <taxon>Pseudomonadati</taxon>
        <taxon>Pseudomonadota</taxon>
        <taxon>Alphaproteobacteria</taxon>
        <taxon>Rhodobacterales</taxon>
        <taxon>Roseobacteraceae</taxon>
        <taxon>Thalassovita</taxon>
    </lineage>
</organism>
<dbReference type="InterPro" id="IPR005119">
    <property type="entry name" value="LysR_subst-bd"/>
</dbReference>
<name>A0A4V3UZF8_9RHOB</name>
<dbReference type="InterPro" id="IPR050389">
    <property type="entry name" value="LysR-type_TF"/>
</dbReference>
<dbReference type="InterPro" id="IPR037402">
    <property type="entry name" value="YidZ_PBP2"/>
</dbReference>
<dbReference type="RefSeq" id="WP_136337589.1">
    <property type="nucleotide sequence ID" value="NZ_SSMD01000001.1"/>
</dbReference>
<dbReference type="SUPFAM" id="SSF46785">
    <property type="entry name" value="Winged helix' DNA-binding domain"/>
    <property type="match status" value="1"/>
</dbReference>
<dbReference type="PANTHER" id="PTHR30118:SF15">
    <property type="entry name" value="TRANSCRIPTIONAL REGULATORY PROTEIN"/>
    <property type="match status" value="1"/>
</dbReference>
<dbReference type="InterPro" id="IPR036390">
    <property type="entry name" value="WH_DNA-bd_sf"/>
</dbReference>
<comment type="caution">
    <text evidence="6">The sequence shown here is derived from an EMBL/GenBank/DDBJ whole genome shotgun (WGS) entry which is preliminary data.</text>
</comment>
<dbReference type="Gene3D" id="1.10.10.10">
    <property type="entry name" value="Winged helix-like DNA-binding domain superfamily/Winged helix DNA-binding domain"/>
    <property type="match status" value="1"/>
</dbReference>
<evidence type="ECO:0000313" key="7">
    <source>
        <dbReference type="Proteomes" id="UP000306113"/>
    </source>
</evidence>
<dbReference type="EMBL" id="SSMD01000001">
    <property type="protein sequence ID" value="THD76645.1"/>
    <property type="molecule type" value="Genomic_DNA"/>
</dbReference>
<protein>
    <submittedName>
        <fullName evidence="6">LysR family transcriptional regulator</fullName>
    </submittedName>
</protein>
<accession>A0A4V3UZF8</accession>
<comment type="similarity">
    <text evidence="1">Belongs to the LysR transcriptional regulatory family.</text>
</comment>
<gene>
    <name evidence="6" type="ORF">E7681_02050</name>
</gene>
<dbReference type="InterPro" id="IPR000847">
    <property type="entry name" value="LysR_HTH_N"/>
</dbReference>
<proteinExistence type="inferred from homology"/>
<keyword evidence="3" id="KW-0238">DNA-binding</keyword>
<evidence type="ECO:0000313" key="6">
    <source>
        <dbReference type="EMBL" id="THD76645.1"/>
    </source>
</evidence>
<keyword evidence="7" id="KW-1185">Reference proteome</keyword>
<dbReference type="PANTHER" id="PTHR30118">
    <property type="entry name" value="HTH-TYPE TRANSCRIPTIONAL REGULATOR LEUO-RELATED"/>
    <property type="match status" value="1"/>
</dbReference>
<feature type="domain" description="HTH lysR-type" evidence="5">
    <location>
        <begin position="6"/>
        <end position="63"/>
    </location>
</feature>
<keyword evidence="4" id="KW-0804">Transcription</keyword>
<reference evidence="6 7" key="1">
    <citation type="submission" date="2019-04" db="EMBL/GenBank/DDBJ databases">
        <title>Draft genome sequence of Youngimonas vesicularis.</title>
        <authorList>
            <person name="Hameed A."/>
        </authorList>
    </citation>
    <scope>NUCLEOTIDE SEQUENCE [LARGE SCALE GENOMIC DNA]</scope>
    <source>
        <strain evidence="6 7">CC-AMW-E</strain>
    </source>
</reference>
<dbReference type="Gene3D" id="3.40.190.10">
    <property type="entry name" value="Periplasmic binding protein-like II"/>
    <property type="match status" value="2"/>
</dbReference>
<dbReference type="Proteomes" id="UP000306113">
    <property type="component" value="Unassembled WGS sequence"/>
</dbReference>
<dbReference type="Pfam" id="PF03466">
    <property type="entry name" value="LysR_substrate"/>
    <property type="match status" value="1"/>
</dbReference>